<proteinExistence type="predicted"/>
<evidence type="ECO:0000256" key="2">
    <source>
        <dbReference type="SAM" id="SignalP"/>
    </source>
</evidence>
<name>A0A1I5UY96_9BACI</name>
<evidence type="ECO:0000313" key="3">
    <source>
        <dbReference type="EMBL" id="SFQ00178.1"/>
    </source>
</evidence>
<evidence type="ECO:0000313" key="4">
    <source>
        <dbReference type="Proteomes" id="UP000198734"/>
    </source>
</evidence>
<feature type="compositionally biased region" description="Acidic residues" evidence="1">
    <location>
        <begin position="38"/>
        <end position="73"/>
    </location>
</feature>
<feature type="region of interest" description="Disordered" evidence="1">
    <location>
        <begin position="28"/>
        <end position="86"/>
    </location>
</feature>
<dbReference type="EMBL" id="FOXU01000001">
    <property type="protein sequence ID" value="SFQ00178.1"/>
    <property type="molecule type" value="Genomic_DNA"/>
</dbReference>
<evidence type="ECO:0000256" key="1">
    <source>
        <dbReference type="SAM" id="MobiDB-lite"/>
    </source>
</evidence>
<accession>A0A1I5UY96</accession>
<feature type="signal peptide" evidence="2">
    <location>
        <begin position="1"/>
        <end position="22"/>
    </location>
</feature>
<dbReference type="PROSITE" id="PS51257">
    <property type="entry name" value="PROKAR_LIPOPROTEIN"/>
    <property type="match status" value="1"/>
</dbReference>
<reference evidence="4" key="1">
    <citation type="submission" date="2016-10" db="EMBL/GenBank/DDBJ databases">
        <authorList>
            <person name="Varghese N."/>
            <person name="Submissions S."/>
        </authorList>
    </citation>
    <scope>NUCLEOTIDE SEQUENCE [LARGE SCALE GENOMIC DNA]</scope>
    <source>
        <strain evidence="4">DSM 11706</strain>
    </source>
</reference>
<protein>
    <submittedName>
        <fullName evidence="3">Uncharacterized protein</fullName>
    </submittedName>
</protein>
<dbReference type="OrthoDB" id="10005820at2"/>
<dbReference type="RefSeq" id="WP_093534023.1">
    <property type="nucleotide sequence ID" value="NZ_FOXU01000001.1"/>
</dbReference>
<organism evidence="3 4">
    <name type="scientific">Psychrobacillus psychrotolerans</name>
    <dbReference type="NCBI Taxonomy" id="126156"/>
    <lineage>
        <taxon>Bacteria</taxon>
        <taxon>Bacillati</taxon>
        <taxon>Bacillota</taxon>
        <taxon>Bacilli</taxon>
        <taxon>Bacillales</taxon>
        <taxon>Bacillaceae</taxon>
        <taxon>Psychrobacillus</taxon>
    </lineage>
</organism>
<dbReference type="Proteomes" id="UP000198734">
    <property type="component" value="Unassembled WGS sequence"/>
</dbReference>
<sequence length="86" mass="9482">MKRKMIALPLALSSLLILGACGDDEDTEIKDIEVNDPMLEDDGENDTGIENEANNEEEKIEDVEENEEPETQDEGSVNDSVDDAND</sequence>
<dbReference type="AlphaFoldDB" id="A0A1I5UY96"/>
<feature type="chain" id="PRO_5011567410" evidence="2">
    <location>
        <begin position="23"/>
        <end position="86"/>
    </location>
</feature>
<keyword evidence="2" id="KW-0732">Signal</keyword>
<keyword evidence="4" id="KW-1185">Reference proteome</keyword>
<gene>
    <name evidence="3" type="ORF">SAMN05421670_0590</name>
</gene>